<evidence type="ECO:0000256" key="14">
    <source>
        <dbReference type="RuleBase" id="RU000461"/>
    </source>
</evidence>
<dbReference type="InterPro" id="IPR050476">
    <property type="entry name" value="Insect_CytP450_Detox"/>
</dbReference>
<evidence type="ECO:0000256" key="4">
    <source>
        <dbReference type="ARBA" id="ARBA00010617"/>
    </source>
</evidence>
<dbReference type="AlphaFoldDB" id="A0AAN7V4I5"/>
<dbReference type="GO" id="GO:0005506">
    <property type="term" value="F:iron ion binding"/>
    <property type="evidence" value="ECO:0007669"/>
    <property type="project" value="InterPro"/>
</dbReference>
<keyword evidence="5 13" id="KW-0349">Heme</keyword>
<name>A0AAN7V4I5_9COLE</name>
<evidence type="ECO:0000313" key="15">
    <source>
        <dbReference type="EMBL" id="KAK5641880.1"/>
    </source>
</evidence>
<dbReference type="GO" id="GO:0016705">
    <property type="term" value="F:oxidoreductase activity, acting on paired donors, with incorporation or reduction of molecular oxygen"/>
    <property type="evidence" value="ECO:0007669"/>
    <property type="project" value="InterPro"/>
</dbReference>
<evidence type="ECO:0000256" key="9">
    <source>
        <dbReference type="ARBA" id="ARBA00023002"/>
    </source>
</evidence>
<dbReference type="PRINTS" id="PR00385">
    <property type="entry name" value="P450"/>
</dbReference>
<evidence type="ECO:0000256" key="6">
    <source>
        <dbReference type="ARBA" id="ARBA00022723"/>
    </source>
</evidence>
<evidence type="ECO:0008006" key="17">
    <source>
        <dbReference type="Google" id="ProtNLM"/>
    </source>
</evidence>
<dbReference type="GO" id="GO:0004497">
    <property type="term" value="F:monooxygenase activity"/>
    <property type="evidence" value="ECO:0007669"/>
    <property type="project" value="UniProtKB-KW"/>
</dbReference>
<evidence type="ECO:0000256" key="7">
    <source>
        <dbReference type="ARBA" id="ARBA00022824"/>
    </source>
</evidence>
<dbReference type="InterPro" id="IPR001128">
    <property type="entry name" value="Cyt_P450"/>
</dbReference>
<keyword evidence="12" id="KW-0472">Membrane</keyword>
<dbReference type="InterPro" id="IPR002401">
    <property type="entry name" value="Cyt_P450_E_grp-I"/>
</dbReference>
<organism evidence="15 16">
    <name type="scientific">Pyrocoelia pectoralis</name>
    <dbReference type="NCBI Taxonomy" id="417401"/>
    <lineage>
        <taxon>Eukaryota</taxon>
        <taxon>Metazoa</taxon>
        <taxon>Ecdysozoa</taxon>
        <taxon>Arthropoda</taxon>
        <taxon>Hexapoda</taxon>
        <taxon>Insecta</taxon>
        <taxon>Pterygota</taxon>
        <taxon>Neoptera</taxon>
        <taxon>Endopterygota</taxon>
        <taxon>Coleoptera</taxon>
        <taxon>Polyphaga</taxon>
        <taxon>Elateriformia</taxon>
        <taxon>Elateroidea</taxon>
        <taxon>Lampyridae</taxon>
        <taxon>Lampyrinae</taxon>
        <taxon>Pyrocoelia</taxon>
    </lineage>
</organism>
<dbReference type="PANTHER" id="PTHR24292:SF54">
    <property type="entry name" value="CYP9F3-RELATED"/>
    <property type="match status" value="1"/>
</dbReference>
<evidence type="ECO:0000256" key="12">
    <source>
        <dbReference type="ARBA" id="ARBA00023136"/>
    </source>
</evidence>
<evidence type="ECO:0000256" key="11">
    <source>
        <dbReference type="ARBA" id="ARBA00023033"/>
    </source>
</evidence>
<dbReference type="Pfam" id="PF00067">
    <property type="entry name" value="p450"/>
    <property type="match status" value="1"/>
</dbReference>
<keyword evidence="11 14" id="KW-0503">Monooxygenase</keyword>
<evidence type="ECO:0000256" key="10">
    <source>
        <dbReference type="ARBA" id="ARBA00023004"/>
    </source>
</evidence>
<dbReference type="InterPro" id="IPR036396">
    <property type="entry name" value="Cyt_P450_sf"/>
</dbReference>
<keyword evidence="16" id="KW-1185">Reference proteome</keyword>
<dbReference type="GO" id="GO:0020037">
    <property type="term" value="F:heme binding"/>
    <property type="evidence" value="ECO:0007669"/>
    <property type="project" value="InterPro"/>
</dbReference>
<proteinExistence type="inferred from homology"/>
<feature type="binding site" description="axial binding residue" evidence="13">
    <location>
        <position position="462"/>
    </location>
    <ligand>
        <name>heme</name>
        <dbReference type="ChEBI" id="CHEBI:30413"/>
    </ligand>
    <ligandPart>
        <name>Fe</name>
        <dbReference type="ChEBI" id="CHEBI:18248"/>
    </ligandPart>
</feature>
<comment type="subcellular location">
    <subcellularLocation>
        <location evidence="3">Endoplasmic reticulum membrane</location>
        <topology evidence="3">Peripheral membrane protein</topology>
    </subcellularLocation>
    <subcellularLocation>
        <location evidence="2">Microsome membrane</location>
        <topology evidence="2">Peripheral membrane protein</topology>
    </subcellularLocation>
</comment>
<keyword evidence="10 13" id="KW-0408">Iron</keyword>
<dbReference type="PANTHER" id="PTHR24292">
    <property type="entry name" value="CYTOCHROME P450"/>
    <property type="match status" value="1"/>
</dbReference>
<comment type="cofactor">
    <cofactor evidence="1 13">
        <name>heme</name>
        <dbReference type="ChEBI" id="CHEBI:30413"/>
    </cofactor>
</comment>
<keyword evidence="8" id="KW-0492">Microsome</keyword>
<evidence type="ECO:0000256" key="2">
    <source>
        <dbReference type="ARBA" id="ARBA00004174"/>
    </source>
</evidence>
<accession>A0AAN7V4I5</accession>
<dbReference type="SUPFAM" id="SSF48264">
    <property type="entry name" value="Cytochrome P450"/>
    <property type="match status" value="1"/>
</dbReference>
<evidence type="ECO:0000313" key="16">
    <source>
        <dbReference type="Proteomes" id="UP001329430"/>
    </source>
</evidence>
<keyword evidence="7" id="KW-0256">Endoplasmic reticulum</keyword>
<dbReference type="GO" id="GO:0005789">
    <property type="term" value="C:endoplasmic reticulum membrane"/>
    <property type="evidence" value="ECO:0007669"/>
    <property type="project" value="UniProtKB-SubCell"/>
</dbReference>
<sequence>MAMFLIPIGLCLFVYFVLIRPFQYWTKRGVIQFSVWRLWLENLKMFLQFNSLSDSFKVLYDAFPGVRYSGMYQITKPVLVIKDPELIKQITVKDFDHFIDHSQFNNEESDPLWEKNLFSLKGERWKDMRATLSPSFTSSKMKAMFGIMAECAENFVNHFKNDNLETATFEFKDIFTRFTNDVIASVSFGVNCDSIKDRDNEFYLMGKLATNLSGFWRSISIFIMMTSPKLAKFLGLRIFSEKVSAFFRNVVIGNMEAREKSGIVRPDMINLLMEARKGKLKHERSGEVIDSGFAEERQKLQLTDDDVTAQALIFFFGGFESVATLMCFAAYELAVDPFVQERLQKEVDNVLRKGNGTLTYEALMRMEYLDMVVSETLRKWPASVGFDRLCVKPYTIQPEMKNEKPVNLEKGDIVMMIMYGMHLDEKYFPNPDRFDPERFNKENRKNITPYTYMPFGIGPRSCIGNRFALLETKILIFNILKHFDIVVVDKSVVPIKLARKQMSLNAEKGFWFGLKPRKVVS</sequence>
<dbReference type="InterPro" id="IPR017972">
    <property type="entry name" value="Cyt_P450_CS"/>
</dbReference>
<comment type="similarity">
    <text evidence="4 14">Belongs to the cytochrome P450 family.</text>
</comment>
<comment type="caution">
    <text evidence="15">The sequence shown here is derived from an EMBL/GenBank/DDBJ whole genome shotgun (WGS) entry which is preliminary data.</text>
</comment>
<dbReference type="CDD" id="cd11056">
    <property type="entry name" value="CYP6-like"/>
    <property type="match status" value="1"/>
</dbReference>
<dbReference type="PRINTS" id="PR00463">
    <property type="entry name" value="EP450I"/>
</dbReference>
<reference evidence="15 16" key="1">
    <citation type="journal article" date="2024" name="Insects">
        <title>An Improved Chromosome-Level Genome Assembly of the Firefly Pyrocoelia pectoralis.</title>
        <authorList>
            <person name="Fu X."/>
            <person name="Meyer-Rochow V.B."/>
            <person name="Ballantyne L."/>
            <person name="Zhu X."/>
        </authorList>
    </citation>
    <scope>NUCLEOTIDE SEQUENCE [LARGE SCALE GENOMIC DNA]</scope>
    <source>
        <strain evidence="15">XCY_ONT2</strain>
    </source>
</reference>
<protein>
    <recommendedName>
        <fullName evidence="17">Cytochrome P450</fullName>
    </recommendedName>
</protein>
<gene>
    <name evidence="15" type="ORF">RI129_010427</name>
</gene>
<evidence type="ECO:0000256" key="8">
    <source>
        <dbReference type="ARBA" id="ARBA00022848"/>
    </source>
</evidence>
<evidence type="ECO:0000256" key="5">
    <source>
        <dbReference type="ARBA" id="ARBA00022617"/>
    </source>
</evidence>
<evidence type="ECO:0000256" key="3">
    <source>
        <dbReference type="ARBA" id="ARBA00004406"/>
    </source>
</evidence>
<evidence type="ECO:0000256" key="1">
    <source>
        <dbReference type="ARBA" id="ARBA00001971"/>
    </source>
</evidence>
<dbReference type="FunFam" id="1.10.630.10:FF:000042">
    <property type="entry name" value="Cytochrome P450"/>
    <property type="match status" value="1"/>
</dbReference>
<keyword evidence="6 13" id="KW-0479">Metal-binding</keyword>
<keyword evidence="9 14" id="KW-0560">Oxidoreductase</keyword>
<dbReference type="EMBL" id="JAVRBK010000007">
    <property type="protein sequence ID" value="KAK5641880.1"/>
    <property type="molecule type" value="Genomic_DNA"/>
</dbReference>
<evidence type="ECO:0000256" key="13">
    <source>
        <dbReference type="PIRSR" id="PIRSR602401-1"/>
    </source>
</evidence>
<dbReference type="Proteomes" id="UP001329430">
    <property type="component" value="Chromosome 7"/>
</dbReference>
<dbReference type="Gene3D" id="1.10.630.10">
    <property type="entry name" value="Cytochrome P450"/>
    <property type="match status" value="1"/>
</dbReference>
<dbReference type="PROSITE" id="PS00086">
    <property type="entry name" value="CYTOCHROME_P450"/>
    <property type="match status" value="1"/>
</dbReference>